<gene>
    <name evidence="2" type="ORF">EUA98_17350</name>
</gene>
<dbReference type="EMBL" id="SDWW01000057">
    <property type="protein sequence ID" value="RYV49687.1"/>
    <property type="molecule type" value="Genomic_DNA"/>
</dbReference>
<organism evidence="2 3">
    <name type="scientific">Pengzhenrongella frigida</name>
    <dbReference type="NCBI Taxonomy" id="1259133"/>
    <lineage>
        <taxon>Bacteria</taxon>
        <taxon>Bacillati</taxon>
        <taxon>Actinomycetota</taxon>
        <taxon>Actinomycetes</taxon>
        <taxon>Micrococcales</taxon>
        <taxon>Pengzhenrongella</taxon>
    </lineage>
</organism>
<protein>
    <recommendedName>
        <fullName evidence="1">D-alanyl-D-alanine carboxypeptidase-like core domain-containing protein</fullName>
    </recommendedName>
</protein>
<dbReference type="SUPFAM" id="SSF55166">
    <property type="entry name" value="Hedgehog/DD-peptidase"/>
    <property type="match status" value="1"/>
</dbReference>
<dbReference type="Proteomes" id="UP000293764">
    <property type="component" value="Unassembled WGS sequence"/>
</dbReference>
<dbReference type="GO" id="GO:0008233">
    <property type="term" value="F:peptidase activity"/>
    <property type="evidence" value="ECO:0007669"/>
    <property type="project" value="InterPro"/>
</dbReference>
<dbReference type="CDD" id="cd14814">
    <property type="entry name" value="Peptidase_M15"/>
    <property type="match status" value="1"/>
</dbReference>
<feature type="domain" description="D-alanyl-D-alanine carboxypeptidase-like core" evidence="1">
    <location>
        <begin position="80"/>
        <end position="184"/>
    </location>
</feature>
<proteinExistence type="predicted"/>
<evidence type="ECO:0000313" key="3">
    <source>
        <dbReference type="Proteomes" id="UP000293764"/>
    </source>
</evidence>
<dbReference type="AlphaFoldDB" id="A0A4Q5MZN0"/>
<evidence type="ECO:0000259" key="1">
    <source>
        <dbReference type="Pfam" id="PF02557"/>
    </source>
</evidence>
<accession>A0A4Q5MZN0</accession>
<keyword evidence="3" id="KW-1185">Reference proteome</keyword>
<evidence type="ECO:0000313" key="2">
    <source>
        <dbReference type="EMBL" id="RYV49687.1"/>
    </source>
</evidence>
<dbReference type="InterPro" id="IPR003709">
    <property type="entry name" value="VanY-like_core_dom"/>
</dbReference>
<sequence length="195" mass="20865">MTVSAGPTVVEALLAVPVDTSVPVRLLAGRTTRNAERASRSLVREAMPGCDGIAPGEGENGRVPASELCDLWQRPYKDRADAVVSLEALNDAFKARFGTDMCLSSAYRDREEQAALRARKGSIAAPAGQSNHGWGLAIDFCPSVYTGQPGTWLADVGPVFGWSNPAWARRGGSGSYEPWHWEFTAAVAEKDGTSR</sequence>
<reference evidence="2 3" key="1">
    <citation type="submission" date="2019-01" db="EMBL/GenBank/DDBJ databases">
        <title>Novel species of Cellulomonas.</title>
        <authorList>
            <person name="Liu Q."/>
            <person name="Xin Y.-H."/>
        </authorList>
    </citation>
    <scope>NUCLEOTIDE SEQUENCE [LARGE SCALE GENOMIC DNA]</scope>
    <source>
        <strain evidence="2 3">HLT2-17</strain>
    </source>
</reference>
<dbReference type="OrthoDB" id="5496837at2"/>
<comment type="caution">
    <text evidence="2">The sequence shown here is derived from an EMBL/GenBank/DDBJ whole genome shotgun (WGS) entry which is preliminary data.</text>
</comment>
<dbReference type="Pfam" id="PF02557">
    <property type="entry name" value="VanY"/>
    <property type="match status" value="1"/>
</dbReference>
<dbReference type="InterPro" id="IPR009045">
    <property type="entry name" value="Zn_M74/Hedgehog-like"/>
</dbReference>
<dbReference type="RefSeq" id="WP_130103959.1">
    <property type="nucleotide sequence ID" value="NZ_SDWW01000057.1"/>
</dbReference>
<dbReference type="GO" id="GO:0006508">
    <property type="term" value="P:proteolysis"/>
    <property type="evidence" value="ECO:0007669"/>
    <property type="project" value="InterPro"/>
</dbReference>
<name>A0A4Q5MZN0_9MICO</name>
<dbReference type="Gene3D" id="3.30.1380.10">
    <property type="match status" value="1"/>
</dbReference>